<dbReference type="PANTHER" id="PTHR21666:SF270">
    <property type="entry name" value="MUREIN HYDROLASE ACTIVATOR ENVC"/>
    <property type="match status" value="1"/>
</dbReference>
<dbReference type="PANTHER" id="PTHR21666">
    <property type="entry name" value="PEPTIDASE-RELATED"/>
    <property type="match status" value="1"/>
</dbReference>
<keyword evidence="2" id="KW-0732">Signal</keyword>
<name>A0A542XGH2_9MICO</name>
<dbReference type="Proteomes" id="UP000318336">
    <property type="component" value="Unassembled WGS sequence"/>
</dbReference>
<reference evidence="4 5" key="1">
    <citation type="submission" date="2019-06" db="EMBL/GenBank/DDBJ databases">
        <title>Sequencing the genomes of 1000 actinobacteria strains.</title>
        <authorList>
            <person name="Klenk H.-P."/>
        </authorList>
    </citation>
    <scope>NUCLEOTIDE SEQUENCE [LARGE SCALE GENOMIC DNA]</scope>
    <source>
        <strain evidence="4 5">DSM 24617</strain>
    </source>
</reference>
<comment type="caution">
    <text evidence="4">The sequence shown here is derived from an EMBL/GenBank/DDBJ whole genome shotgun (WGS) entry which is preliminary data.</text>
</comment>
<evidence type="ECO:0000313" key="5">
    <source>
        <dbReference type="Proteomes" id="UP000318336"/>
    </source>
</evidence>
<evidence type="ECO:0000259" key="3">
    <source>
        <dbReference type="Pfam" id="PF01551"/>
    </source>
</evidence>
<dbReference type="OrthoDB" id="2677885at2"/>
<gene>
    <name evidence="4" type="ORF">FB554_3077</name>
</gene>
<proteinExistence type="predicted"/>
<organism evidence="4 5">
    <name type="scientific">Barrientosiimonas humi</name>
    <dbReference type="NCBI Taxonomy" id="999931"/>
    <lineage>
        <taxon>Bacteria</taxon>
        <taxon>Bacillati</taxon>
        <taxon>Actinomycetota</taxon>
        <taxon>Actinomycetes</taxon>
        <taxon>Micrococcales</taxon>
        <taxon>Dermacoccaceae</taxon>
        <taxon>Barrientosiimonas</taxon>
    </lineage>
</organism>
<evidence type="ECO:0000256" key="2">
    <source>
        <dbReference type="SAM" id="SignalP"/>
    </source>
</evidence>
<evidence type="ECO:0000313" key="4">
    <source>
        <dbReference type="EMBL" id="TQL34895.1"/>
    </source>
</evidence>
<dbReference type="Pfam" id="PF03995">
    <property type="entry name" value="Inhibitor_I36"/>
    <property type="match status" value="1"/>
</dbReference>
<feature type="signal peptide" evidence="2">
    <location>
        <begin position="1"/>
        <end position="26"/>
    </location>
</feature>
<dbReference type="Gene3D" id="2.70.70.10">
    <property type="entry name" value="Glucose Permease (Domain IIA)"/>
    <property type="match status" value="1"/>
</dbReference>
<dbReference type="SUPFAM" id="SSF51261">
    <property type="entry name" value="Duplicated hybrid motif"/>
    <property type="match status" value="1"/>
</dbReference>
<dbReference type="GO" id="GO:0004222">
    <property type="term" value="F:metalloendopeptidase activity"/>
    <property type="evidence" value="ECO:0007669"/>
    <property type="project" value="TreeGrafter"/>
</dbReference>
<dbReference type="RefSeq" id="WP_142007235.1">
    <property type="nucleotide sequence ID" value="NZ_VFOK01000001.1"/>
</dbReference>
<feature type="chain" id="PRO_5039091642" evidence="2">
    <location>
        <begin position="27"/>
        <end position="296"/>
    </location>
</feature>
<evidence type="ECO:0000256" key="1">
    <source>
        <dbReference type="SAM" id="MobiDB-lite"/>
    </source>
</evidence>
<keyword evidence="5" id="KW-1185">Reference proteome</keyword>
<dbReference type="InterPro" id="IPR011055">
    <property type="entry name" value="Dup_hybrid_motif"/>
</dbReference>
<feature type="compositionally biased region" description="Polar residues" evidence="1">
    <location>
        <begin position="283"/>
        <end position="296"/>
    </location>
</feature>
<dbReference type="CDD" id="cd12797">
    <property type="entry name" value="M23_peptidase"/>
    <property type="match status" value="1"/>
</dbReference>
<dbReference type="EMBL" id="VFOK01000001">
    <property type="protein sequence ID" value="TQL34895.1"/>
    <property type="molecule type" value="Genomic_DNA"/>
</dbReference>
<feature type="domain" description="M23ase beta-sheet core" evidence="3">
    <location>
        <begin position="181"/>
        <end position="266"/>
    </location>
</feature>
<dbReference type="Pfam" id="PF01551">
    <property type="entry name" value="Peptidase_M23"/>
    <property type="match status" value="1"/>
</dbReference>
<protein>
    <submittedName>
        <fullName evidence="4">Peptidase inhibitor family I36</fullName>
    </submittedName>
</protein>
<feature type="region of interest" description="Disordered" evidence="1">
    <location>
        <begin position="259"/>
        <end position="296"/>
    </location>
</feature>
<dbReference type="InterPro" id="IPR016047">
    <property type="entry name" value="M23ase_b-sheet_dom"/>
</dbReference>
<sequence length="296" mass="31200">MRTMKTRTATALGALALTASGFGAIATSPSADAAARNGSCESGEFCYNFNSDLGGSWSDFTKSVGDYGTSQPGCYEFRTKNKPGAGKCIKNNAGGYWNRSGKTVTVFYNSNFGGTRKAELKPGTKGKLPTAVYNENASHRIGAATNPPPSGDKVPMSQALYAGGGGRITAGFDGYQNTSGRHEGIDIVKGYGSRVNSLTNGVVLKAGGDRINTLAIYLPKVDKTVIYLHSKPTVKAGQNVSRGQQIATEANVGAPTHTHVEMRPGKQTNASKSVDDPVLDNPDPTTFWNNQGYVEK</sequence>
<dbReference type="AlphaFoldDB" id="A0A542XGH2"/>
<accession>A0A542XGH2</accession>
<dbReference type="InterPro" id="IPR050570">
    <property type="entry name" value="Cell_wall_metabolism_enzyme"/>
</dbReference>